<gene>
    <name evidence="1" type="ORF">COY52_11530</name>
</gene>
<name>A0A2M7S534_9BACT</name>
<evidence type="ECO:0000313" key="2">
    <source>
        <dbReference type="Proteomes" id="UP000229307"/>
    </source>
</evidence>
<protein>
    <submittedName>
        <fullName evidence="1">Uncharacterized protein</fullName>
    </submittedName>
</protein>
<dbReference type="EMBL" id="PFMR01000317">
    <property type="protein sequence ID" value="PIZ14671.1"/>
    <property type="molecule type" value="Genomic_DNA"/>
</dbReference>
<reference evidence="2" key="1">
    <citation type="submission" date="2017-09" db="EMBL/GenBank/DDBJ databases">
        <title>Depth-based differentiation of microbial function through sediment-hosted aquifers and enrichment of novel symbionts in the deep terrestrial subsurface.</title>
        <authorList>
            <person name="Probst A.J."/>
            <person name="Ladd B."/>
            <person name="Jarett J.K."/>
            <person name="Geller-Mcgrath D.E."/>
            <person name="Sieber C.M.K."/>
            <person name="Emerson J.B."/>
            <person name="Anantharaman K."/>
            <person name="Thomas B.C."/>
            <person name="Malmstrom R."/>
            <person name="Stieglmeier M."/>
            <person name="Klingl A."/>
            <person name="Woyke T."/>
            <person name="Ryan C.M."/>
            <person name="Banfield J.F."/>
        </authorList>
    </citation>
    <scope>NUCLEOTIDE SEQUENCE [LARGE SCALE GENOMIC DNA]</scope>
</reference>
<comment type="caution">
    <text evidence="1">The sequence shown here is derived from an EMBL/GenBank/DDBJ whole genome shotgun (WGS) entry which is preliminary data.</text>
</comment>
<accession>A0A2M7S534</accession>
<evidence type="ECO:0000313" key="1">
    <source>
        <dbReference type="EMBL" id="PIZ14671.1"/>
    </source>
</evidence>
<dbReference type="Proteomes" id="UP000229307">
    <property type="component" value="Unassembled WGS sequence"/>
</dbReference>
<organism evidence="1 2">
    <name type="scientific">Candidatus Desantisbacteria bacterium CG_4_10_14_0_8_um_filter_48_22</name>
    <dbReference type="NCBI Taxonomy" id="1974543"/>
    <lineage>
        <taxon>Bacteria</taxon>
        <taxon>Candidatus Desantisiibacteriota</taxon>
    </lineage>
</organism>
<proteinExistence type="predicted"/>
<sequence>VRQAAYTELLKFGALARLLRPLMQTDFVQIRLKSEALPGATLEAVVDQAAIRIYFITKYMAR</sequence>
<feature type="non-terminal residue" evidence="1">
    <location>
        <position position="1"/>
    </location>
</feature>
<dbReference type="AlphaFoldDB" id="A0A2M7S534"/>